<reference evidence="2" key="1">
    <citation type="submission" date="2020-11" db="EMBL/GenBank/DDBJ databases">
        <authorList>
            <consortium name="DOE Joint Genome Institute"/>
            <person name="Ahrendt S."/>
            <person name="Riley R."/>
            <person name="Andreopoulos W."/>
            <person name="Labutti K."/>
            <person name="Pangilinan J."/>
            <person name="Ruiz-Duenas F.J."/>
            <person name="Barrasa J.M."/>
            <person name="Sanchez-Garcia M."/>
            <person name="Camarero S."/>
            <person name="Miyauchi S."/>
            <person name="Serrano A."/>
            <person name="Linde D."/>
            <person name="Babiker R."/>
            <person name="Drula E."/>
            <person name="Ayuso-Fernandez I."/>
            <person name="Pacheco R."/>
            <person name="Padilla G."/>
            <person name="Ferreira P."/>
            <person name="Barriuso J."/>
            <person name="Kellner H."/>
            <person name="Castanera R."/>
            <person name="Alfaro M."/>
            <person name="Ramirez L."/>
            <person name="Pisabarro A.G."/>
            <person name="Kuo A."/>
            <person name="Tritt A."/>
            <person name="Lipzen A."/>
            <person name="He G."/>
            <person name="Yan M."/>
            <person name="Ng V."/>
            <person name="Cullen D."/>
            <person name="Martin F."/>
            <person name="Rosso M.-N."/>
            <person name="Henrissat B."/>
            <person name="Hibbett D."/>
            <person name="Martinez A.T."/>
            <person name="Grigoriev I.V."/>
        </authorList>
    </citation>
    <scope>NUCLEOTIDE SEQUENCE</scope>
    <source>
        <strain evidence="2">AH 40177</strain>
    </source>
</reference>
<name>A0A9P5PAB4_9AGAR</name>
<evidence type="ECO:0000313" key="2">
    <source>
        <dbReference type="EMBL" id="KAF9061251.1"/>
    </source>
</evidence>
<feature type="compositionally biased region" description="Polar residues" evidence="1">
    <location>
        <begin position="127"/>
        <end position="142"/>
    </location>
</feature>
<dbReference type="OrthoDB" id="3127307at2759"/>
<gene>
    <name evidence="2" type="ORF">BDP27DRAFT_1429191</name>
</gene>
<accession>A0A9P5PAB4</accession>
<feature type="region of interest" description="Disordered" evidence="1">
    <location>
        <begin position="110"/>
        <end position="147"/>
    </location>
</feature>
<evidence type="ECO:0000256" key="1">
    <source>
        <dbReference type="SAM" id="MobiDB-lite"/>
    </source>
</evidence>
<protein>
    <submittedName>
        <fullName evidence="2">Uncharacterized protein</fullName>
    </submittedName>
</protein>
<dbReference type="Proteomes" id="UP000772434">
    <property type="component" value="Unassembled WGS sequence"/>
</dbReference>
<keyword evidence="3" id="KW-1185">Reference proteome</keyword>
<dbReference type="AlphaFoldDB" id="A0A9P5PAB4"/>
<dbReference type="EMBL" id="JADNRY010000209">
    <property type="protein sequence ID" value="KAF9061251.1"/>
    <property type="molecule type" value="Genomic_DNA"/>
</dbReference>
<evidence type="ECO:0000313" key="3">
    <source>
        <dbReference type="Proteomes" id="UP000772434"/>
    </source>
</evidence>
<organism evidence="2 3">
    <name type="scientific">Rhodocollybia butyracea</name>
    <dbReference type="NCBI Taxonomy" id="206335"/>
    <lineage>
        <taxon>Eukaryota</taxon>
        <taxon>Fungi</taxon>
        <taxon>Dikarya</taxon>
        <taxon>Basidiomycota</taxon>
        <taxon>Agaricomycotina</taxon>
        <taxon>Agaricomycetes</taxon>
        <taxon>Agaricomycetidae</taxon>
        <taxon>Agaricales</taxon>
        <taxon>Marasmiineae</taxon>
        <taxon>Omphalotaceae</taxon>
        <taxon>Rhodocollybia</taxon>
    </lineage>
</organism>
<sequence>MPVSNNSPPYSPSMPALVPISNPVSPIPVGSTLHVNGFTASDTFSDHSPSPLHNSPGITGNIQYVATMNCFELILERMERRIMFLESMMTDSIIAQNRITNLVITCLSPGNPTHGRESPETMEGSASKATETNRPSSSTDSLSPPMIDSDDNLPHYVFLGRLPGSQHGRFTRGQLDELYEQSTPPWDIPDPAQYDEMPSGVLRLSFALEDDANVFVNLFKTITVFDPIGVSRDCW</sequence>
<comment type="caution">
    <text evidence="2">The sequence shown here is derived from an EMBL/GenBank/DDBJ whole genome shotgun (WGS) entry which is preliminary data.</text>
</comment>
<proteinExistence type="predicted"/>